<comment type="caution">
    <text evidence="1">The sequence shown here is derived from an EMBL/GenBank/DDBJ whole genome shotgun (WGS) entry which is preliminary data.</text>
</comment>
<sequence length="124" mass="13271">MSQAAAVRTGLIVKDPEPDTTGCSTVYYVKTDETHSPVIFEGTKGLMSITAYPGLTTPAGIKLGSTFKAVRKAYPDWENPVDGGDTGKGFAQVPGSDNAVYQIEIEAGKVDYLSLEFRRDSCSD</sequence>
<evidence type="ECO:0008006" key="3">
    <source>
        <dbReference type="Google" id="ProtNLM"/>
    </source>
</evidence>
<evidence type="ECO:0000313" key="2">
    <source>
        <dbReference type="Proteomes" id="UP000624709"/>
    </source>
</evidence>
<dbReference type="Proteomes" id="UP000624709">
    <property type="component" value="Unassembled WGS sequence"/>
</dbReference>
<proteinExistence type="predicted"/>
<gene>
    <name evidence="1" type="ORF">Apa02nite_099320</name>
</gene>
<name>A0ABQ4BT15_9ACTN</name>
<dbReference type="EMBL" id="BOMS01000190">
    <property type="protein sequence ID" value="GIE73824.1"/>
    <property type="molecule type" value="Genomic_DNA"/>
</dbReference>
<keyword evidence="2" id="KW-1185">Reference proteome</keyword>
<protein>
    <recommendedName>
        <fullName evidence="3">Lipoprotein</fullName>
    </recommendedName>
</protein>
<reference evidence="1 2" key="1">
    <citation type="submission" date="2021-01" db="EMBL/GenBank/DDBJ databases">
        <title>Whole genome shotgun sequence of Actinoplanes palleronii NBRC 14916.</title>
        <authorList>
            <person name="Komaki H."/>
            <person name="Tamura T."/>
        </authorList>
    </citation>
    <scope>NUCLEOTIDE SEQUENCE [LARGE SCALE GENOMIC DNA]</scope>
    <source>
        <strain evidence="1 2">NBRC 14916</strain>
    </source>
</reference>
<evidence type="ECO:0000313" key="1">
    <source>
        <dbReference type="EMBL" id="GIE73824.1"/>
    </source>
</evidence>
<organism evidence="1 2">
    <name type="scientific">Actinoplanes palleronii</name>
    <dbReference type="NCBI Taxonomy" id="113570"/>
    <lineage>
        <taxon>Bacteria</taxon>
        <taxon>Bacillati</taxon>
        <taxon>Actinomycetota</taxon>
        <taxon>Actinomycetes</taxon>
        <taxon>Micromonosporales</taxon>
        <taxon>Micromonosporaceae</taxon>
        <taxon>Actinoplanes</taxon>
    </lineage>
</organism>
<accession>A0ABQ4BT15</accession>